<feature type="repeat" description="ANK" evidence="1">
    <location>
        <begin position="161"/>
        <end position="184"/>
    </location>
</feature>
<dbReference type="InterPro" id="IPR002110">
    <property type="entry name" value="Ankyrin_rpt"/>
</dbReference>
<sequence length="377" mass="42693">MNTRWFDAASDGNEAYIRDNLDIYSGSKNFRGDTALILAVKNHKHNCVALLLEREKRLRNIHGCTALYIAALNYDPEDPDNQRTVKQLSDVEGDLIVCEYLPSEYLSAFPDATIQDPVPVVQRIPDFNKIPMLFDVISCDGRKAAECGLVQFLDQPVINSMDHTPLMVAAQAGHAHIVKFLLENQRKYGGKTDPQTGYTAFLYACCAGNFACAELLSSVALEQEKSMKKFMEVMVLVRNIRCRELMATLRRVQEEHRRANPQLSRLLNNSFAFIIITPTSKRVHSILKGDRNGLTWFTALEEPKGSPYFIASLTTPADHSVRNSDLAKEAMRRAMELHLHLQRVARRISIIYSSDIPWVFCKLCQGLYTNLRGVDRI</sequence>
<proteinExistence type="predicted"/>
<name>A0A4Z1T6G6_GIAMU</name>
<evidence type="ECO:0000256" key="1">
    <source>
        <dbReference type="PROSITE-ProRule" id="PRU00023"/>
    </source>
</evidence>
<dbReference type="EMBL" id="VDLU01000002">
    <property type="protein sequence ID" value="TNJ28727.1"/>
    <property type="molecule type" value="Genomic_DNA"/>
</dbReference>
<dbReference type="PROSITE" id="PS50297">
    <property type="entry name" value="ANK_REP_REGION"/>
    <property type="match status" value="1"/>
</dbReference>
<dbReference type="SUPFAM" id="SSF48403">
    <property type="entry name" value="Ankyrin repeat"/>
    <property type="match status" value="1"/>
</dbReference>
<organism evidence="2 3">
    <name type="scientific">Giardia muris</name>
    <dbReference type="NCBI Taxonomy" id="5742"/>
    <lineage>
        <taxon>Eukaryota</taxon>
        <taxon>Metamonada</taxon>
        <taxon>Diplomonadida</taxon>
        <taxon>Hexamitidae</taxon>
        <taxon>Giardiinae</taxon>
        <taxon>Giardia</taxon>
    </lineage>
</organism>
<dbReference type="PANTHER" id="PTHR24184:SF11">
    <property type="entry name" value="ANKYRIN REPEAT AND SOCS BOX CONTAINING 3"/>
    <property type="match status" value="1"/>
</dbReference>
<accession>A0A4Z1T6G6</accession>
<keyword evidence="1" id="KW-0040">ANK repeat</keyword>
<reference evidence="2 3" key="1">
    <citation type="submission" date="2019-05" db="EMBL/GenBank/DDBJ databases">
        <title>The compact genome of Giardia muris reveals important steps in the evolution of intestinal protozoan parasites.</title>
        <authorList>
            <person name="Xu F."/>
            <person name="Jimenez-Gonzalez A."/>
            <person name="Einarsson E."/>
            <person name="Astvaldsson A."/>
            <person name="Peirasmaki D."/>
            <person name="Eckmann L."/>
            <person name="Andersson J.O."/>
            <person name="Svard S.G."/>
            <person name="Jerlstrom-Hultqvist J."/>
        </authorList>
    </citation>
    <scope>NUCLEOTIDE SEQUENCE [LARGE SCALE GENOMIC DNA]</scope>
    <source>
        <strain evidence="2 3">Roberts-Thomson</strain>
    </source>
</reference>
<dbReference type="Pfam" id="PF12796">
    <property type="entry name" value="Ank_2"/>
    <property type="match status" value="2"/>
</dbReference>
<keyword evidence="3" id="KW-1185">Reference proteome</keyword>
<dbReference type="InterPro" id="IPR036770">
    <property type="entry name" value="Ankyrin_rpt-contain_sf"/>
</dbReference>
<dbReference type="PROSITE" id="PS50088">
    <property type="entry name" value="ANK_REPEAT"/>
    <property type="match status" value="1"/>
</dbReference>
<dbReference type="SMART" id="SM00248">
    <property type="entry name" value="ANK"/>
    <property type="match status" value="4"/>
</dbReference>
<dbReference type="VEuPathDB" id="GiardiaDB:GMRT_13802"/>
<comment type="caution">
    <text evidence="2">The sequence shown here is derived from an EMBL/GenBank/DDBJ whole genome shotgun (WGS) entry which is preliminary data.</text>
</comment>
<evidence type="ECO:0000313" key="3">
    <source>
        <dbReference type="Proteomes" id="UP000315496"/>
    </source>
</evidence>
<dbReference type="Proteomes" id="UP000315496">
    <property type="component" value="Chromosome 2"/>
</dbReference>
<evidence type="ECO:0000313" key="2">
    <source>
        <dbReference type="EMBL" id="TNJ28727.1"/>
    </source>
</evidence>
<dbReference type="PANTHER" id="PTHR24184">
    <property type="entry name" value="SI:CH211-189E2.2"/>
    <property type="match status" value="1"/>
</dbReference>
<dbReference type="AlphaFoldDB" id="A0A4Z1T6G6"/>
<dbReference type="Gene3D" id="1.25.40.20">
    <property type="entry name" value="Ankyrin repeat-containing domain"/>
    <property type="match status" value="2"/>
</dbReference>
<protein>
    <submittedName>
        <fullName evidence="2">Ankyrin repeat protein 1</fullName>
    </submittedName>
</protein>
<gene>
    <name evidence="2" type="ORF">GMRT_13802</name>
</gene>
<dbReference type="OrthoDB" id="194358at2759"/>